<dbReference type="RefSeq" id="WP_275614600.1">
    <property type="nucleotide sequence ID" value="NZ_JARFVA010000002.1"/>
</dbReference>
<dbReference type="NCBIfam" id="TIGR01730">
    <property type="entry name" value="RND_mfp"/>
    <property type="match status" value="1"/>
</dbReference>
<dbReference type="Gene3D" id="2.40.30.170">
    <property type="match status" value="1"/>
</dbReference>
<evidence type="ECO:0000259" key="3">
    <source>
        <dbReference type="Pfam" id="PF25967"/>
    </source>
</evidence>
<dbReference type="Gene3D" id="1.10.287.470">
    <property type="entry name" value="Helix hairpin bin"/>
    <property type="match status" value="1"/>
</dbReference>
<evidence type="ECO:0000259" key="2">
    <source>
        <dbReference type="Pfam" id="PF25954"/>
    </source>
</evidence>
<dbReference type="Gene3D" id="2.40.420.20">
    <property type="match status" value="1"/>
</dbReference>
<comment type="caution">
    <text evidence="4">The sequence shown here is derived from an EMBL/GenBank/DDBJ whole genome shotgun (WGS) entry which is preliminary data.</text>
</comment>
<dbReference type="Pfam" id="PF25967">
    <property type="entry name" value="RND-MFP_C"/>
    <property type="match status" value="1"/>
</dbReference>
<dbReference type="Pfam" id="PF25954">
    <property type="entry name" value="Beta-barrel_RND_2"/>
    <property type="match status" value="1"/>
</dbReference>
<protein>
    <submittedName>
        <fullName evidence="4">Efflux RND transporter periplasmic adaptor subunit</fullName>
    </submittedName>
</protein>
<proteinExistence type="inferred from homology"/>
<evidence type="ECO:0000256" key="1">
    <source>
        <dbReference type="ARBA" id="ARBA00009477"/>
    </source>
</evidence>
<feature type="domain" description="Multidrug resistance protein MdtA-like C-terminal permuted SH3" evidence="3">
    <location>
        <begin position="276"/>
        <end position="335"/>
    </location>
</feature>
<dbReference type="Gene3D" id="2.40.50.100">
    <property type="match status" value="1"/>
</dbReference>
<evidence type="ECO:0000313" key="5">
    <source>
        <dbReference type="Proteomes" id="UP001217083"/>
    </source>
</evidence>
<dbReference type="PANTHER" id="PTHR30469">
    <property type="entry name" value="MULTIDRUG RESISTANCE PROTEIN MDTA"/>
    <property type="match status" value="1"/>
</dbReference>
<organism evidence="4 5">
    <name type="scientific">Flagellimonas okinawensis</name>
    <dbReference type="NCBI Taxonomy" id="3031324"/>
    <lineage>
        <taxon>Bacteria</taxon>
        <taxon>Pseudomonadati</taxon>
        <taxon>Bacteroidota</taxon>
        <taxon>Flavobacteriia</taxon>
        <taxon>Flavobacteriales</taxon>
        <taxon>Flavobacteriaceae</taxon>
        <taxon>Flagellimonas</taxon>
    </lineage>
</organism>
<reference evidence="4 5" key="1">
    <citation type="submission" date="2023-03" db="EMBL/GenBank/DDBJ databases">
        <title>Muricauda XX sp. nov. and Muricauda XXX sp. nov., two novel species isolated from Okinawa Trough.</title>
        <authorList>
            <person name="Cao W."/>
            <person name="Deng X."/>
        </authorList>
    </citation>
    <scope>NUCLEOTIDE SEQUENCE [LARGE SCALE GENOMIC DNA]</scope>
    <source>
        <strain evidence="4 5">81s02</strain>
    </source>
</reference>
<keyword evidence="5" id="KW-1185">Reference proteome</keyword>
<sequence>MNTNAIYRIKFIVLVAVFVATSCNTKDTKKEENKAVFVKTLGISADSAITAQEYIGTMEGLNTVDISFLVAGNIEQMYVREGEKVAKGLPLAKLDASSFKSAHELALAAYEQAEDAYERMSAMYQRNSIPEIQYVDVKTKLEQARASEAIAKKNLRDGTLKAPFSGIIGTRYLEPGAGVLPNTPVYNVMDLTQVMARIPIPEGEISNINVGDSCKLKISALDNAMFFGSVTEKGIAANPVSHTYDIKVNVDNSEGKIMPGMVCRAYLGQDEAADRIVVPIKSVQVAYSGKRFVWVKSKEGRAVYQQVELGGLFENGVQVISGLKVGDELIVEGYQNISEGALVTVKN</sequence>
<feature type="domain" description="CusB-like beta-barrel" evidence="2">
    <location>
        <begin position="198"/>
        <end position="269"/>
    </location>
</feature>
<evidence type="ECO:0000313" key="4">
    <source>
        <dbReference type="EMBL" id="MDF0707444.1"/>
    </source>
</evidence>
<gene>
    <name evidence="4" type="ORF">PY091_09465</name>
</gene>
<dbReference type="SUPFAM" id="SSF111369">
    <property type="entry name" value="HlyD-like secretion proteins"/>
    <property type="match status" value="1"/>
</dbReference>
<name>A0ABT5XNJ1_9FLAO</name>
<dbReference type="InterPro" id="IPR006143">
    <property type="entry name" value="RND_pump_MFP"/>
</dbReference>
<dbReference type="InterPro" id="IPR058627">
    <property type="entry name" value="MdtA-like_C"/>
</dbReference>
<dbReference type="EMBL" id="JARFVA010000002">
    <property type="protein sequence ID" value="MDF0707444.1"/>
    <property type="molecule type" value="Genomic_DNA"/>
</dbReference>
<dbReference type="InterPro" id="IPR058792">
    <property type="entry name" value="Beta-barrel_RND_2"/>
</dbReference>
<dbReference type="Proteomes" id="UP001217083">
    <property type="component" value="Unassembled WGS sequence"/>
</dbReference>
<comment type="similarity">
    <text evidence="1">Belongs to the membrane fusion protein (MFP) (TC 8.A.1) family.</text>
</comment>
<accession>A0ABT5XNJ1</accession>